<name>A0A2T0AIF0_RHOTO</name>
<dbReference type="SUPFAM" id="SSF52540">
    <property type="entry name" value="P-loop containing nucleoside triphosphate hydrolases"/>
    <property type="match status" value="1"/>
</dbReference>
<dbReference type="GO" id="GO:0043139">
    <property type="term" value="F:5'-3' DNA helicase activity"/>
    <property type="evidence" value="ECO:0007669"/>
    <property type="project" value="UniProtKB-EC"/>
</dbReference>
<keyword evidence="1" id="KW-0067">ATP-binding</keyword>
<dbReference type="EC" id="5.6.2.3" evidence="1"/>
<dbReference type="GO" id="GO:0005524">
    <property type="term" value="F:ATP binding"/>
    <property type="evidence" value="ECO:0007669"/>
    <property type="project" value="UniProtKB-KW"/>
</dbReference>
<dbReference type="Gene3D" id="3.40.50.300">
    <property type="entry name" value="P-loop containing nucleotide triphosphate hydrolases"/>
    <property type="match status" value="1"/>
</dbReference>
<evidence type="ECO:0000259" key="3">
    <source>
        <dbReference type="SMART" id="SM00382"/>
    </source>
</evidence>
<keyword evidence="1 4" id="KW-0347">Helicase</keyword>
<keyword evidence="1" id="KW-0233">DNA recombination</keyword>
<dbReference type="EMBL" id="LCTV02000001">
    <property type="protein sequence ID" value="PRQ77773.1"/>
    <property type="molecule type" value="Genomic_DNA"/>
</dbReference>
<dbReference type="Proteomes" id="UP000239560">
    <property type="component" value="Unassembled WGS sequence"/>
</dbReference>
<keyword evidence="1" id="KW-0547">Nucleotide-binding</keyword>
<dbReference type="GO" id="GO:0016887">
    <property type="term" value="F:ATP hydrolysis activity"/>
    <property type="evidence" value="ECO:0007669"/>
    <property type="project" value="RHEA"/>
</dbReference>
<protein>
    <recommendedName>
        <fullName evidence="1">ATP-dependent DNA helicase</fullName>
        <ecNumber evidence="1">5.6.2.3</ecNumber>
    </recommendedName>
</protein>
<evidence type="ECO:0000256" key="2">
    <source>
        <dbReference type="SAM" id="MobiDB-lite"/>
    </source>
</evidence>
<feature type="compositionally biased region" description="Low complexity" evidence="2">
    <location>
        <begin position="266"/>
        <end position="278"/>
    </location>
</feature>
<keyword evidence="1" id="KW-0227">DNA damage</keyword>
<gene>
    <name evidence="4" type="ORF">AAT19DRAFT_8841</name>
</gene>
<feature type="compositionally biased region" description="Basic and acidic residues" evidence="2">
    <location>
        <begin position="113"/>
        <end position="128"/>
    </location>
</feature>
<reference evidence="4 5" key="1">
    <citation type="journal article" date="2018" name="Elife">
        <title>Functional genomics of lipid metabolism in the oleaginous yeast Rhodosporidium toruloides.</title>
        <authorList>
            <person name="Coradetti S.T."/>
            <person name="Pinel D."/>
            <person name="Geiselman G."/>
            <person name="Ito M."/>
            <person name="Mondo S."/>
            <person name="Reilly M.C."/>
            <person name="Cheng Y.F."/>
            <person name="Bauer S."/>
            <person name="Grigoriev I."/>
            <person name="Gladden J.M."/>
            <person name="Simmons B.A."/>
            <person name="Brem R."/>
            <person name="Arkin A.P."/>
            <person name="Skerker J.M."/>
        </authorList>
    </citation>
    <scope>NUCLEOTIDE SEQUENCE [LARGE SCALE GENOMIC DNA]</scope>
    <source>
        <strain evidence="4 5">NBRC 0880</strain>
    </source>
</reference>
<dbReference type="InterPro" id="IPR003593">
    <property type="entry name" value="AAA+_ATPase"/>
</dbReference>
<comment type="similarity">
    <text evidence="1">Belongs to the helicase family.</text>
</comment>
<feature type="region of interest" description="Disordered" evidence="2">
    <location>
        <begin position="101"/>
        <end position="195"/>
    </location>
</feature>
<feature type="compositionally biased region" description="Low complexity" evidence="2">
    <location>
        <begin position="173"/>
        <end position="189"/>
    </location>
</feature>
<dbReference type="InterPro" id="IPR010285">
    <property type="entry name" value="DNA_helicase_pif1-like_DEAD"/>
</dbReference>
<sequence length="505" mass="54071">MPRCPSGWSGLTPRERSVGPVCVERKREERASRRGEVVRSAVWPELRHVNPRQVTCSEINTRVDALSLKLTSLNSLTLALSLSLTRCDWLSWLRETHTGMSKPRMLSSQPKRSWGDSHISDDEPENTRPDFTLNSDEWPPTPPKKRPVTVAGAKGKQVAGARQSSVGGGLGGARTAMGGQAQAQAQAQGRPLTSTSVQKPAFVKESPGGSKVPLAPLFRRAPSASTSSSSSSSSRPGPSTYAYNNPTTGSVLPKKRTLPWEELEASSSRSTTTSSSSRNFHELAGPPGSKNATGGAGRLLMSESMDIKQKVVLSPEQQTVHKLVVEDGKNVFFTGSAGTGKSVLLREIISSLKRKYKSNADAVAVTASTGMAACNIGGQTIHSFASIGIGTGSVEQLVANVKKNRNANAKWQRVKVLVVDEVSMVDGILFDKLAKIAESLKKNPRSKTAASKPFGGIQVRPPFLLPSLFSSLVSTRLARSLPPARSLASFLSPRARFLPLSSLTR</sequence>
<dbReference type="CDD" id="cd18037">
    <property type="entry name" value="DEXSc_Pif1_like"/>
    <property type="match status" value="1"/>
</dbReference>
<comment type="caution">
    <text evidence="4">The sequence shown here is derived from an EMBL/GenBank/DDBJ whole genome shotgun (WGS) entry which is preliminary data.</text>
</comment>
<evidence type="ECO:0000313" key="4">
    <source>
        <dbReference type="EMBL" id="PRQ77773.1"/>
    </source>
</evidence>
<dbReference type="Pfam" id="PF05970">
    <property type="entry name" value="PIF1"/>
    <property type="match status" value="1"/>
</dbReference>
<dbReference type="GO" id="GO:0000723">
    <property type="term" value="P:telomere maintenance"/>
    <property type="evidence" value="ECO:0007669"/>
    <property type="project" value="InterPro"/>
</dbReference>
<feature type="domain" description="AAA+ ATPase" evidence="3">
    <location>
        <begin position="327"/>
        <end position="483"/>
    </location>
</feature>
<feature type="compositionally biased region" description="Low complexity" evidence="2">
    <location>
        <begin position="148"/>
        <end position="165"/>
    </location>
</feature>
<dbReference type="SMART" id="SM00382">
    <property type="entry name" value="AAA"/>
    <property type="match status" value="1"/>
</dbReference>
<dbReference type="GO" id="GO:0006281">
    <property type="term" value="P:DNA repair"/>
    <property type="evidence" value="ECO:0007669"/>
    <property type="project" value="UniProtKB-KW"/>
</dbReference>
<proteinExistence type="inferred from homology"/>
<dbReference type="InterPro" id="IPR051055">
    <property type="entry name" value="PIF1_helicase"/>
</dbReference>
<feature type="compositionally biased region" description="Polar residues" evidence="2">
    <location>
        <begin position="241"/>
        <end position="250"/>
    </location>
</feature>
<dbReference type="AlphaFoldDB" id="A0A2T0AIF0"/>
<keyword evidence="1" id="KW-0378">Hydrolase</keyword>
<accession>A0A2T0AIF0</accession>
<comment type="catalytic activity">
    <reaction evidence="1">
        <text>ATP + H2O = ADP + phosphate + H(+)</text>
        <dbReference type="Rhea" id="RHEA:13065"/>
        <dbReference type="ChEBI" id="CHEBI:15377"/>
        <dbReference type="ChEBI" id="CHEBI:15378"/>
        <dbReference type="ChEBI" id="CHEBI:30616"/>
        <dbReference type="ChEBI" id="CHEBI:43474"/>
        <dbReference type="ChEBI" id="CHEBI:456216"/>
        <dbReference type="EC" id="5.6.2.3"/>
    </reaction>
</comment>
<comment type="cofactor">
    <cofactor evidence="1">
        <name>Mg(2+)</name>
        <dbReference type="ChEBI" id="CHEBI:18420"/>
    </cofactor>
</comment>
<organism evidence="4 5">
    <name type="scientific">Rhodotorula toruloides</name>
    <name type="common">Yeast</name>
    <name type="synonym">Rhodosporidium toruloides</name>
    <dbReference type="NCBI Taxonomy" id="5286"/>
    <lineage>
        <taxon>Eukaryota</taxon>
        <taxon>Fungi</taxon>
        <taxon>Dikarya</taxon>
        <taxon>Basidiomycota</taxon>
        <taxon>Pucciniomycotina</taxon>
        <taxon>Microbotryomycetes</taxon>
        <taxon>Sporidiobolales</taxon>
        <taxon>Sporidiobolaceae</taxon>
        <taxon>Rhodotorula</taxon>
    </lineage>
</organism>
<feature type="region of interest" description="Disordered" evidence="2">
    <location>
        <begin position="220"/>
        <end position="296"/>
    </location>
</feature>
<dbReference type="PANTHER" id="PTHR47642:SF5">
    <property type="entry name" value="ATP-DEPENDENT DNA HELICASE"/>
    <property type="match status" value="1"/>
</dbReference>
<feature type="compositionally biased region" description="Low complexity" evidence="2">
    <location>
        <begin position="220"/>
        <end position="240"/>
    </location>
</feature>
<evidence type="ECO:0000313" key="5">
    <source>
        <dbReference type="Proteomes" id="UP000239560"/>
    </source>
</evidence>
<keyword evidence="1" id="KW-0234">DNA repair</keyword>
<dbReference type="GO" id="GO:0006310">
    <property type="term" value="P:DNA recombination"/>
    <property type="evidence" value="ECO:0007669"/>
    <property type="project" value="UniProtKB-KW"/>
</dbReference>
<evidence type="ECO:0000256" key="1">
    <source>
        <dbReference type="RuleBase" id="RU363044"/>
    </source>
</evidence>
<dbReference type="PANTHER" id="PTHR47642">
    <property type="entry name" value="ATP-DEPENDENT DNA HELICASE"/>
    <property type="match status" value="1"/>
</dbReference>
<dbReference type="OrthoDB" id="2530096at2759"/>
<dbReference type="InterPro" id="IPR027417">
    <property type="entry name" value="P-loop_NTPase"/>
</dbReference>